<dbReference type="Pfam" id="PF21831">
    <property type="entry name" value="DUF6891"/>
    <property type="match status" value="1"/>
</dbReference>
<evidence type="ECO:0000313" key="2">
    <source>
        <dbReference type="EMBL" id="OUD03563.1"/>
    </source>
</evidence>
<gene>
    <name evidence="2" type="ORF">CA983_08985</name>
</gene>
<dbReference type="AlphaFoldDB" id="A0A243S7M9"/>
<proteinExistence type="predicted"/>
<accession>A0A243S7M9</accession>
<evidence type="ECO:0000259" key="1">
    <source>
        <dbReference type="Pfam" id="PF21831"/>
    </source>
</evidence>
<feature type="domain" description="DUF6891" evidence="1">
    <location>
        <begin position="125"/>
        <end position="309"/>
    </location>
</feature>
<dbReference type="RefSeq" id="WP_086600343.1">
    <property type="nucleotide sequence ID" value="NZ_NGFN01000037.1"/>
</dbReference>
<reference evidence="2 3" key="1">
    <citation type="submission" date="2017-05" db="EMBL/GenBank/DDBJ databases">
        <title>Biotechnological potential of actinobacteria isolated from South African environments.</title>
        <authorList>
            <person name="Le Roes-Hill M."/>
            <person name="Prins A."/>
            <person name="Durrell K.A."/>
        </authorList>
    </citation>
    <scope>NUCLEOTIDE SEQUENCE [LARGE SCALE GENOMIC DNA]</scope>
    <source>
        <strain evidence="2 3">HMC13</strain>
    </source>
</reference>
<sequence length="311" mass="34148">MKIDGGLAIRVKTESGQTYARIPARLLRELVERIGGDDDHFLVVQRIPDRPLVFIQTARDADGAYDLQHRTGRVPHMWVARVTDPGLVAEVMVRWARQEDGWDTGVAWEREEFGLPEEAPDLAAEVAARAEAYVRDMLQDGCLGIEAMIRETVYLMEDGEGASPVSQAQAREIVERLWLDRLDEQETWAGPTDPDRLAQAFAALEDDGIVAREDFTCCRGCGMTEIGAETDGKPGVRGFVFFHHQDTRGAAQGHGLSLHYGGFDGSEETTKAVGHEVVAALAAAGLSAEWDGDPGKSIDVAPLEWRKRLVG</sequence>
<protein>
    <recommendedName>
        <fullName evidence="1">DUF6891 domain-containing protein</fullName>
    </recommendedName>
</protein>
<evidence type="ECO:0000313" key="3">
    <source>
        <dbReference type="Proteomes" id="UP000195105"/>
    </source>
</evidence>
<keyword evidence="3" id="KW-1185">Reference proteome</keyword>
<dbReference type="EMBL" id="NGFN01000037">
    <property type="protein sequence ID" value="OUD03563.1"/>
    <property type="molecule type" value="Genomic_DNA"/>
</dbReference>
<dbReference type="Proteomes" id="UP000195105">
    <property type="component" value="Unassembled WGS sequence"/>
</dbReference>
<name>A0A243S7M9_9ACTN</name>
<organism evidence="2 3">
    <name type="scientific">Streptomyces swartbergensis</name>
    <dbReference type="NCBI Taxonomy" id="487165"/>
    <lineage>
        <taxon>Bacteria</taxon>
        <taxon>Bacillati</taxon>
        <taxon>Actinomycetota</taxon>
        <taxon>Actinomycetes</taxon>
        <taxon>Kitasatosporales</taxon>
        <taxon>Streptomycetaceae</taxon>
        <taxon>Streptomyces</taxon>
    </lineage>
</organism>
<dbReference type="InterPro" id="IPR054186">
    <property type="entry name" value="DUF6891"/>
</dbReference>
<comment type="caution">
    <text evidence="2">The sequence shown here is derived from an EMBL/GenBank/DDBJ whole genome shotgun (WGS) entry which is preliminary data.</text>
</comment>